<feature type="compositionally biased region" description="Basic and acidic residues" evidence="7">
    <location>
        <begin position="1272"/>
        <end position="1289"/>
    </location>
</feature>
<keyword evidence="5" id="KW-0131">Cell cycle</keyword>
<evidence type="ECO:0000256" key="3">
    <source>
        <dbReference type="ARBA" id="ARBA00022776"/>
    </source>
</evidence>
<dbReference type="InterPro" id="IPR011989">
    <property type="entry name" value="ARM-like"/>
</dbReference>
<keyword evidence="2" id="KW-0132">Cell division</keyword>
<dbReference type="EMBL" id="AZIL01000830">
    <property type="protein sequence ID" value="EWM25805.1"/>
    <property type="molecule type" value="Genomic_DNA"/>
</dbReference>
<evidence type="ECO:0000313" key="8">
    <source>
        <dbReference type="EMBL" id="EWM25805.1"/>
    </source>
</evidence>
<dbReference type="GO" id="GO:0005634">
    <property type="term" value="C:nucleus"/>
    <property type="evidence" value="ECO:0007669"/>
    <property type="project" value="UniProtKB-SubCell"/>
</dbReference>
<sequence length="1559" mass="174069">MARNRSSTSERGSEPLGSRYLDAATSRTDLAKRLKEVWEHLTTLSQDDRPTGLEGSTKALGSSRILDHTDKDVRLYTACALAEILRIYAPEAPFSSPVLLQGFALITAQLRSLVSVPGKQAQAAAACGHKPVPVLYLLHSLATVKSCIILSELVQQDLPRAEEELVDFFSCLLGSVREDHPLELREQILDILTACLAELEVVPQALLDTVLLCLLPEHKAESSPSYQLTQLFVARCFAELNPPVTAFINQVLTGKGCGVSEIEEEHVHPLIYELHKVNPNFMLYIFPNVATQLAAEDTAVRARAVALFGRLFAALHADYGNEYPRIFREFLGRFKDKDASIRAQVLGIGAVIMQRKPKLAEQVAPLLAARLQDPEWEIRAKTVREVCQTALQSIELVSKTLLKEVGGRLADRKPQVRLEVIRGLATLYAAYISRTWSEAERLHDTLPQDLEEKLGWIPGTVLLGYSLPDSELRLSILQVFDEVMLPKAADCQVRTTGLLFMWHRLTADANRALRAVLQDQAMVQALVNEYLAARSSWRADMDDELREVRLQECGEALLEAVPVLDRRASGTSLPLKLNETKDQQAPKLLQTIMDPRQPSNRVLKARDDLAAKVGSKSVLGEYVRVLARRATSCFANQETLADLIQLARELLENGEGGDEEENTLEGAVALTELLIESFPVLMSEALPQLLMLCWTAGKEENLQVRLLRLVATRAKGARYLADMKIGHRLTSLTVKGEAEMLSNFRQGTLKVVLKNGSTKASRLAVSALCELVPDPEDAVYARLLRELTSAKSLSLVNPRLEAMLRALAVLAERHPRTFETHAARVRAFALRKVLLYRASSNNDSDDESASGALPQLMGSGKTHSKKKQATKDSPHSRGLSEECTRACAAIKFLVAHVLGLRAEYAAMREDSVFLPKSTMDKADRDRSPRSRNGERVHKNEDSRQLRDHDGERSSYLNENSSLVEVSQDELEASASEVLDLLFKILKAEGRLPSRVELSKKDKARLRIVSAGGILKLMRNQYVQHRLLDAPRWRSLAWIMLDPEEITVAGAFTRKLARAVRSSRVHLKFLALLSLAALEEDVAARREARQAVTRAVQNLRQAYEEYMAGQEEEPSEEAKRKVTTSMMPEYLLPYLLHLLAHFPDFPTSPHDSVRWRPIQRCLAFVLEPLMATLGTEADNLSFLLLMTDTILTRYKDASAAIKRQEKEKNSLINEDDVATERLHQVTRVCREFLRSKIKTQENLQAYPGKIYLPLPLYAPQTGRPRTSVQPEKQSGEDRTESTKSKAGKLDDDGEDEEVNGYRDGPDWGLSPIATEISTTGTSVLGQHSSRKCPKPTKEERMVIAAGDCRQSRTRRFKRMNEEERQEGASLVGNKKGSGSKYERMRYSDAQDHDEDMESRPLVRQRTVSLGVSVTKSGKEAKRKQTKRKGHGVADPSPCAFDYDTSDDEHDSAMDEGDEAALEEEQKLREAREAIEAQKISRADRALKRRALLEDVIENKGASQENDPTFQGDEMEQVAHPISAQTGKGKRSARTTYSQEEKEENPGASTAAKRRKRRALG</sequence>
<dbReference type="PANTHER" id="PTHR12663:SF0">
    <property type="entry name" value="PRECOCIOUS DISSOCIATION OF SISTERS 5, ISOFORM A"/>
    <property type="match status" value="1"/>
</dbReference>
<dbReference type="GO" id="GO:0007064">
    <property type="term" value="P:mitotic sister chromatid cohesion"/>
    <property type="evidence" value="ECO:0007669"/>
    <property type="project" value="InterPro"/>
</dbReference>
<dbReference type="Proteomes" id="UP000019335">
    <property type="component" value="Chromosome 10"/>
</dbReference>
<feature type="compositionally biased region" description="Basic residues" evidence="7">
    <location>
        <begin position="1550"/>
        <end position="1559"/>
    </location>
</feature>
<feature type="compositionally biased region" description="Basic and acidic residues" evidence="7">
    <location>
        <begin position="1379"/>
        <end position="1389"/>
    </location>
</feature>
<feature type="region of interest" description="Disordered" evidence="7">
    <location>
        <begin position="1494"/>
        <end position="1559"/>
    </location>
</feature>
<dbReference type="GO" id="GO:0000785">
    <property type="term" value="C:chromatin"/>
    <property type="evidence" value="ECO:0007669"/>
    <property type="project" value="TreeGrafter"/>
</dbReference>
<dbReference type="OrthoDB" id="200660at2759"/>
<dbReference type="Pfam" id="PF20168">
    <property type="entry name" value="PDS5"/>
    <property type="match status" value="2"/>
</dbReference>
<dbReference type="InterPro" id="IPR016024">
    <property type="entry name" value="ARM-type_fold"/>
</dbReference>
<evidence type="ECO:0000256" key="4">
    <source>
        <dbReference type="ARBA" id="ARBA00023242"/>
    </source>
</evidence>
<protein>
    <submittedName>
        <fullName evidence="8">Sister chromatid cohesion protein pds5</fullName>
    </submittedName>
</protein>
<feature type="compositionally biased region" description="Acidic residues" evidence="7">
    <location>
        <begin position="1442"/>
        <end position="1460"/>
    </location>
</feature>
<reference evidence="8 9" key="1">
    <citation type="journal article" date="2014" name="Mol. Plant">
        <title>Chromosome Scale Genome Assembly and Transcriptome Profiling of Nannochloropsis gaditana in Nitrogen Depletion.</title>
        <authorList>
            <person name="Corteggiani Carpinelli E."/>
            <person name="Telatin A."/>
            <person name="Vitulo N."/>
            <person name="Forcato C."/>
            <person name="D'Angelo M."/>
            <person name="Schiavon R."/>
            <person name="Vezzi A."/>
            <person name="Giacometti G.M."/>
            <person name="Morosinotto T."/>
            <person name="Valle G."/>
        </authorList>
    </citation>
    <scope>NUCLEOTIDE SEQUENCE [LARGE SCALE GENOMIC DNA]</scope>
    <source>
        <strain evidence="8 9">B-31</strain>
    </source>
</reference>
<dbReference type="CDD" id="cd19953">
    <property type="entry name" value="PDS5"/>
    <property type="match status" value="1"/>
</dbReference>
<evidence type="ECO:0000256" key="6">
    <source>
        <dbReference type="SAM" id="Coils"/>
    </source>
</evidence>
<organism evidence="8 9">
    <name type="scientific">Nannochloropsis gaditana</name>
    <dbReference type="NCBI Taxonomy" id="72520"/>
    <lineage>
        <taxon>Eukaryota</taxon>
        <taxon>Sar</taxon>
        <taxon>Stramenopiles</taxon>
        <taxon>Ochrophyta</taxon>
        <taxon>Eustigmatophyceae</taxon>
        <taxon>Eustigmatales</taxon>
        <taxon>Monodopsidaceae</taxon>
        <taxon>Nannochloropsis</taxon>
    </lineage>
</organism>
<feature type="compositionally biased region" description="Basic and acidic residues" evidence="7">
    <location>
        <begin position="918"/>
        <end position="952"/>
    </location>
</feature>
<evidence type="ECO:0000256" key="2">
    <source>
        <dbReference type="ARBA" id="ARBA00022618"/>
    </source>
</evidence>
<feature type="compositionally biased region" description="Polar residues" evidence="7">
    <location>
        <begin position="1262"/>
        <end position="1271"/>
    </location>
</feature>
<dbReference type="Gene3D" id="1.25.10.10">
    <property type="entry name" value="Leucine-rich Repeat Variant"/>
    <property type="match status" value="1"/>
</dbReference>
<dbReference type="GO" id="GO:0051301">
    <property type="term" value="P:cell division"/>
    <property type="evidence" value="ECO:0007669"/>
    <property type="project" value="UniProtKB-KW"/>
</dbReference>
<comment type="subcellular location">
    <subcellularLocation>
        <location evidence="1">Nucleus</location>
    </subcellularLocation>
</comment>
<keyword evidence="3" id="KW-0498">Mitosis</keyword>
<evidence type="ECO:0000256" key="1">
    <source>
        <dbReference type="ARBA" id="ARBA00004123"/>
    </source>
</evidence>
<feature type="region of interest" description="Disordered" evidence="7">
    <location>
        <begin position="1348"/>
        <end position="1460"/>
    </location>
</feature>
<name>W7TFJ9_9STRA</name>
<dbReference type="SUPFAM" id="SSF48371">
    <property type="entry name" value="ARM repeat"/>
    <property type="match status" value="1"/>
</dbReference>
<accession>W7TFJ9</accession>
<feature type="coiled-coil region" evidence="6">
    <location>
        <begin position="1193"/>
        <end position="1220"/>
    </location>
</feature>
<evidence type="ECO:0000256" key="5">
    <source>
        <dbReference type="ARBA" id="ARBA00023306"/>
    </source>
</evidence>
<feature type="region of interest" description="Disordered" evidence="7">
    <location>
        <begin position="1320"/>
        <end position="1339"/>
    </location>
</feature>
<feature type="compositionally biased region" description="Polar residues" evidence="7">
    <location>
        <begin position="1404"/>
        <end position="1414"/>
    </location>
</feature>
<feature type="region of interest" description="Disordered" evidence="7">
    <location>
        <begin position="918"/>
        <end position="958"/>
    </location>
</feature>
<evidence type="ECO:0000313" key="9">
    <source>
        <dbReference type="Proteomes" id="UP000019335"/>
    </source>
</evidence>
<keyword evidence="4" id="KW-0539">Nucleus</keyword>
<dbReference type="PANTHER" id="PTHR12663">
    <property type="entry name" value="ANDROGEN INDUCED INHIBITOR OF PROLIFERATION AS3 / PDS5-RELATED"/>
    <property type="match status" value="1"/>
</dbReference>
<proteinExistence type="predicted"/>
<dbReference type="InterPro" id="IPR039776">
    <property type="entry name" value="Pds5"/>
</dbReference>
<gene>
    <name evidence="8" type="ORF">Naga_100021g65</name>
</gene>
<dbReference type="GO" id="GO:0006281">
    <property type="term" value="P:DNA repair"/>
    <property type="evidence" value="ECO:0007669"/>
    <property type="project" value="TreeGrafter"/>
</dbReference>
<comment type="caution">
    <text evidence="8">The sequence shown here is derived from an EMBL/GenBank/DDBJ whole genome shotgun (WGS) entry which is preliminary data.</text>
</comment>
<feature type="region of interest" description="Disordered" evidence="7">
    <location>
        <begin position="840"/>
        <end position="880"/>
    </location>
</feature>
<feature type="compositionally biased region" description="Basic and acidic residues" evidence="7">
    <location>
        <begin position="869"/>
        <end position="880"/>
    </location>
</feature>
<evidence type="ECO:0000256" key="7">
    <source>
        <dbReference type="SAM" id="MobiDB-lite"/>
    </source>
</evidence>
<keyword evidence="6" id="KW-0175">Coiled coil</keyword>
<feature type="compositionally biased region" description="Basic residues" evidence="7">
    <location>
        <begin position="1419"/>
        <end position="1429"/>
    </location>
</feature>
<feature type="compositionally biased region" description="Polar residues" evidence="7">
    <location>
        <begin position="1"/>
        <end position="10"/>
    </location>
</feature>
<feature type="region of interest" description="Disordered" evidence="7">
    <location>
        <begin position="1"/>
        <end position="20"/>
    </location>
</feature>
<feature type="region of interest" description="Disordered" evidence="7">
    <location>
        <begin position="1260"/>
        <end position="1308"/>
    </location>
</feature>
<keyword evidence="9" id="KW-1185">Reference proteome</keyword>